<proteinExistence type="predicted"/>
<sequence>MTAGLVDREAELAVLARELRASACGRSRLVVVEGPPGIGKTSLVREFRGAAHVLHVRGDELERDYPFGVVRQLLHDPDQLPADVESALHTALASRATTVLVVDDWDAVDEPSRNLLAALDAPPLRVFLRRTPTPPGADAVVLRPGLLTEAGTAALTGPALAPVCHALTGGNPQLLHLLRGALGEAASLDRPTTQRYAAAVVDWLTGLPPALRAAAHTAAVTGEGSGELVAMGLLRADGRWTHPDLRDAVYAGIPRPERATLHRRTAEHLTTTGAPADRIAAHLARLPPAGDERVVAGLRTAAHEAVTRGEPETAAELLRRALEEPPADRLDVLVELGRCEAVTRPAAAIRHLSQALPDLDLARLGEVAGLLGHCLVRETRVDEAVALLDKVAAQLTETDRETALVLRARRLVLAALHERTAARYPAAADLAEGHTGATPGERALLGAVAFSASFTSGPAKELADLASRSLHEDVPLLGDLITTGPLWVLLWAGEHRAAAKASQATLTHARIHGTPLDVGVALSCVAGVSCAEGDLTTAATAAREAMTLLPRGGYPMIVAAGVYAETLVELANPAEALAVLADLDHPHDDSFQYAYLHYARGRGLLAANRPEEALAELLDCGRRHTRLGNRNPAMSDWRGWTVRAHLALGHRQEARTLADEALALANHWHTPHTRGTALRAQALATGGPTALDLLHESTAELRQAGTPLDLARTLLDLAEAQHAAAQTRLARRHSTEALTIAETHGATALATTARDLLATTARPRRRDRTGPPRLTPAEHRVAELAAAGHTNPQIAEALSLTRRTVEGHLTAAYRKLGIPGRAALRDRLG</sequence>
<dbReference type="Pfam" id="PF00196">
    <property type="entry name" value="GerE"/>
    <property type="match status" value="1"/>
</dbReference>
<dbReference type="InterPro" id="IPR011990">
    <property type="entry name" value="TPR-like_helical_dom_sf"/>
</dbReference>
<dbReference type="SMART" id="SM00421">
    <property type="entry name" value="HTH_LUXR"/>
    <property type="match status" value="1"/>
</dbReference>
<keyword evidence="2" id="KW-0067">ATP-binding</keyword>
<name>A0ABS5A7E8_9PSEU</name>
<gene>
    <name evidence="5" type="ORF">JOF53_001108</name>
</gene>
<organism evidence="5 6">
    <name type="scientific">Crossiella equi</name>
    <dbReference type="NCBI Taxonomy" id="130796"/>
    <lineage>
        <taxon>Bacteria</taxon>
        <taxon>Bacillati</taxon>
        <taxon>Actinomycetota</taxon>
        <taxon>Actinomycetes</taxon>
        <taxon>Pseudonocardiales</taxon>
        <taxon>Pseudonocardiaceae</taxon>
        <taxon>Crossiella</taxon>
    </lineage>
</organism>
<dbReference type="CDD" id="cd06170">
    <property type="entry name" value="LuxR_C_like"/>
    <property type="match status" value="1"/>
</dbReference>
<dbReference type="RefSeq" id="WP_086785788.1">
    <property type="nucleotide sequence ID" value="NZ_JAGIOO010000001.1"/>
</dbReference>
<dbReference type="EMBL" id="JAGIOO010000001">
    <property type="protein sequence ID" value="MBP2472236.1"/>
    <property type="molecule type" value="Genomic_DNA"/>
</dbReference>
<comment type="caution">
    <text evidence="5">The sequence shown here is derived from an EMBL/GenBank/DDBJ whole genome shotgun (WGS) entry which is preliminary data.</text>
</comment>
<feature type="region of interest" description="Disordered" evidence="3">
    <location>
        <begin position="757"/>
        <end position="776"/>
    </location>
</feature>
<dbReference type="InterPro" id="IPR000792">
    <property type="entry name" value="Tscrpt_reg_LuxR_C"/>
</dbReference>
<evidence type="ECO:0000313" key="5">
    <source>
        <dbReference type="EMBL" id="MBP2472236.1"/>
    </source>
</evidence>
<dbReference type="PANTHER" id="PTHR16305">
    <property type="entry name" value="TESTICULAR SOLUBLE ADENYLYL CYCLASE"/>
    <property type="match status" value="1"/>
</dbReference>
<keyword evidence="6" id="KW-1185">Reference proteome</keyword>
<dbReference type="PROSITE" id="PS50043">
    <property type="entry name" value="HTH_LUXR_2"/>
    <property type="match status" value="1"/>
</dbReference>
<evidence type="ECO:0000259" key="4">
    <source>
        <dbReference type="PROSITE" id="PS50043"/>
    </source>
</evidence>
<dbReference type="Gene3D" id="3.40.50.300">
    <property type="entry name" value="P-loop containing nucleotide triphosphate hydrolases"/>
    <property type="match status" value="1"/>
</dbReference>
<dbReference type="Gene3D" id="1.25.40.10">
    <property type="entry name" value="Tetratricopeptide repeat domain"/>
    <property type="match status" value="2"/>
</dbReference>
<protein>
    <submittedName>
        <fullName evidence="5">ATP/maltotriose-dependent transcriptional regulator MalT</fullName>
    </submittedName>
</protein>
<dbReference type="Pfam" id="PF13191">
    <property type="entry name" value="AAA_16"/>
    <property type="match status" value="1"/>
</dbReference>
<dbReference type="InterPro" id="IPR016032">
    <property type="entry name" value="Sig_transdc_resp-reg_C-effctor"/>
</dbReference>
<dbReference type="InterPro" id="IPR027417">
    <property type="entry name" value="P-loop_NTPase"/>
</dbReference>
<dbReference type="Proteomes" id="UP001519363">
    <property type="component" value="Unassembled WGS sequence"/>
</dbReference>
<evidence type="ECO:0000256" key="1">
    <source>
        <dbReference type="ARBA" id="ARBA00022741"/>
    </source>
</evidence>
<reference evidence="5 6" key="1">
    <citation type="submission" date="2021-03" db="EMBL/GenBank/DDBJ databases">
        <title>Sequencing the genomes of 1000 actinobacteria strains.</title>
        <authorList>
            <person name="Klenk H.-P."/>
        </authorList>
    </citation>
    <scope>NUCLEOTIDE SEQUENCE [LARGE SCALE GENOMIC DNA]</scope>
    <source>
        <strain evidence="5 6">DSM 44580</strain>
    </source>
</reference>
<dbReference type="PRINTS" id="PR00038">
    <property type="entry name" value="HTHLUXR"/>
</dbReference>
<accession>A0ABS5A7E8</accession>
<dbReference type="SUPFAM" id="SSF46894">
    <property type="entry name" value="C-terminal effector domain of the bipartite response regulators"/>
    <property type="match status" value="1"/>
</dbReference>
<keyword evidence="1" id="KW-0547">Nucleotide-binding</keyword>
<dbReference type="PANTHER" id="PTHR16305:SF35">
    <property type="entry name" value="TRANSCRIPTIONAL ACTIVATOR DOMAIN"/>
    <property type="match status" value="1"/>
</dbReference>
<evidence type="ECO:0000256" key="3">
    <source>
        <dbReference type="SAM" id="MobiDB-lite"/>
    </source>
</evidence>
<feature type="domain" description="HTH luxR-type" evidence="4">
    <location>
        <begin position="767"/>
        <end position="829"/>
    </location>
</feature>
<dbReference type="SUPFAM" id="SSF48452">
    <property type="entry name" value="TPR-like"/>
    <property type="match status" value="1"/>
</dbReference>
<dbReference type="SUPFAM" id="SSF52540">
    <property type="entry name" value="P-loop containing nucleoside triphosphate hydrolases"/>
    <property type="match status" value="1"/>
</dbReference>
<dbReference type="InterPro" id="IPR036388">
    <property type="entry name" value="WH-like_DNA-bd_sf"/>
</dbReference>
<evidence type="ECO:0000256" key="2">
    <source>
        <dbReference type="ARBA" id="ARBA00022840"/>
    </source>
</evidence>
<evidence type="ECO:0000313" key="6">
    <source>
        <dbReference type="Proteomes" id="UP001519363"/>
    </source>
</evidence>
<dbReference type="PROSITE" id="PS00622">
    <property type="entry name" value="HTH_LUXR_1"/>
    <property type="match status" value="1"/>
</dbReference>
<dbReference type="Gene3D" id="1.10.10.10">
    <property type="entry name" value="Winged helix-like DNA-binding domain superfamily/Winged helix DNA-binding domain"/>
    <property type="match status" value="1"/>
</dbReference>
<dbReference type="InterPro" id="IPR041664">
    <property type="entry name" value="AAA_16"/>
</dbReference>